<accession>A0A5B7JEZ6</accession>
<keyword evidence="4" id="KW-1185">Reference proteome</keyword>
<feature type="signal peptide" evidence="2">
    <location>
        <begin position="1"/>
        <end position="23"/>
    </location>
</feature>
<evidence type="ECO:0000313" key="3">
    <source>
        <dbReference type="EMBL" id="MPC94782.1"/>
    </source>
</evidence>
<proteinExistence type="predicted"/>
<organism evidence="3 4">
    <name type="scientific">Portunus trituberculatus</name>
    <name type="common">Swimming crab</name>
    <name type="synonym">Neptunus trituberculatus</name>
    <dbReference type="NCBI Taxonomy" id="210409"/>
    <lineage>
        <taxon>Eukaryota</taxon>
        <taxon>Metazoa</taxon>
        <taxon>Ecdysozoa</taxon>
        <taxon>Arthropoda</taxon>
        <taxon>Crustacea</taxon>
        <taxon>Multicrustacea</taxon>
        <taxon>Malacostraca</taxon>
        <taxon>Eumalacostraca</taxon>
        <taxon>Eucarida</taxon>
        <taxon>Decapoda</taxon>
        <taxon>Pleocyemata</taxon>
        <taxon>Brachyura</taxon>
        <taxon>Eubrachyura</taxon>
        <taxon>Portunoidea</taxon>
        <taxon>Portunidae</taxon>
        <taxon>Portuninae</taxon>
        <taxon>Portunus</taxon>
    </lineage>
</organism>
<sequence>MSSTEHLFLLSLHLLAILEKILSTYPVDVGMLKLERWGVPVEKRQYNWIQRPPPPEFQHGTSAKSIQVFTTGTQPTVVEPGSSSPGSQLANSPGAVQQPGGGGSPRGSHGPVLGSSSGVCVLSCVDSAQPLTSTSMLTVHMLTGYIVALSWLEGFT</sequence>
<feature type="compositionally biased region" description="Polar residues" evidence="1">
    <location>
        <begin position="74"/>
        <end position="95"/>
    </location>
</feature>
<protein>
    <submittedName>
        <fullName evidence="3">Uncharacterized protein</fullName>
    </submittedName>
</protein>
<evidence type="ECO:0000256" key="2">
    <source>
        <dbReference type="SAM" id="SignalP"/>
    </source>
</evidence>
<dbReference type="OrthoDB" id="8744624at2759"/>
<dbReference type="AlphaFoldDB" id="A0A5B7JEZ6"/>
<comment type="caution">
    <text evidence="3">The sequence shown here is derived from an EMBL/GenBank/DDBJ whole genome shotgun (WGS) entry which is preliminary data.</text>
</comment>
<dbReference type="Proteomes" id="UP000324222">
    <property type="component" value="Unassembled WGS sequence"/>
</dbReference>
<dbReference type="EMBL" id="VSRR010099856">
    <property type="protein sequence ID" value="MPC94782.1"/>
    <property type="molecule type" value="Genomic_DNA"/>
</dbReference>
<gene>
    <name evidence="3" type="ORF">E2C01_089967</name>
</gene>
<name>A0A5B7JEZ6_PORTR</name>
<reference evidence="3 4" key="1">
    <citation type="submission" date="2019-05" db="EMBL/GenBank/DDBJ databases">
        <title>Another draft genome of Portunus trituberculatus and its Hox gene families provides insights of decapod evolution.</title>
        <authorList>
            <person name="Jeong J.-H."/>
            <person name="Song I."/>
            <person name="Kim S."/>
            <person name="Choi T."/>
            <person name="Kim D."/>
            <person name="Ryu S."/>
            <person name="Kim W."/>
        </authorList>
    </citation>
    <scope>NUCLEOTIDE SEQUENCE [LARGE SCALE GENOMIC DNA]</scope>
    <source>
        <tissue evidence="3">Muscle</tissue>
    </source>
</reference>
<feature type="region of interest" description="Disordered" evidence="1">
    <location>
        <begin position="74"/>
        <end position="110"/>
    </location>
</feature>
<keyword evidence="2" id="KW-0732">Signal</keyword>
<evidence type="ECO:0000313" key="4">
    <source>
        <dbReference type="Proteomes" id="UP000324222"/>
    </source>
</evidence>
<evidence type="ECO:0000256" key="1">
    <source>
        <dbReference type="SAM" id="MobiDB-lite"/>
    </source>
</evidence>
<feature type="chain" id="PRO_5023022654" evidence="2">
    <location>
        <begin position="24"/>
        <end position="156"/>
    </location>
</feature>